<keyword evidence="1" id="KW-0653">Protein transport</keyword>
<keyword evidence="3" id="KW-1133">Transmembrane helix</keyword>
<keyword evidence="1" id="KW-0813">Transport</keyword>
<dbReference type="Proteomes" id="UP000253472">
    <property type="component" value="Unassembled WGS sequence"/>
</dbReference>
<dbReference type="PROSITE" id="PS50892">
    <property type="entry name" value="V_SNARE"/>
    <property type="match status" value="1"/>
</dbReference>
<organism evidence="5 6">
    <name type="scientific">Candida viswanathii</name>
    <dbReference type="NCBI Taxonomy" id="5486"/>
    <lineage>
        <taxon>Eukaryota</taxon>
        <taxon>Fungi</taxon>
        <taxon>Dikarya</taxon>
        <taxon>Ascomycota</taxon>
        <taxon>Saccharomycotina</taxon>
        <taxon>Pichiomycetes</taxon>
        <taxon>Debaryomycetaceae</taxon>
        <taxon>Candida/Lodderomyces clade</taxon>
        <taxon>Candida</taxon>
    </lineage>
</organism>
<evidence type="ECO:0000259" key="4">
    <source>
        <dbReference type="PROSITE" id="PS50892"/>
    </source>
</evidence>
<proteinExistence type="predicted"/>
<name>A0A367XPK9_9ASCO</name>
<dbReference type="GO" id="GO:0015031">
    <property type="term" value="P:protein transport"/>
    <property type="evidence" value="ECO:0007669"/>
    <property type="project" value="UniProtKB-KW"/>
</dbReference>
<keyword evidence="6" id="KW-1185">Reference proteome</keyword>
<keyword evidence="2" id="KW-0175">Coiled coil</keyword>
<feature type="transmembrane region" description="Helical" evidence="3">
    <location>
        <begin position="252"/>
        <end position="277"/>
    </location>
</feature>
<protein>
    <recommendedName>
        <fullName evidence="4">V-SNARE coiled-coil homology domain-containing protein</fullName>
    </recommendedName>
</protein>
<feature type="domain" description="V-SNARE coiled-coil homology" evidence="4">
    <location>
        <begin position="188"/>
        <end position="248"/>
    </location>
</feature>
<keyword evidence="3" id="KW-0472">Membrane</keyword>
<dbReference type="GO" id="GO:0016192">
    <property type="term" value="P:vesicle-mediated transport"/>
    <property type="evidence" value="ECO:0007669"/>
    <property type="project" value="InterPro"/>
</dbReference>
<comment type="caution">
    <text evidence="5">The sequence shown here is derived from an EMBL/GenBank/DDBJ whole genome shotgun (WGS) entry which is preliminary data.</text>
</comment>
<evidence type="ECO:0000256" key="1">
    <source>
        <dbReference type="ARBA" id="ARBA00022927"/>
    </source>
</evidence>
<dbReference type="InterPro" id="IPR042855">
    <property type="entry name" value="V_SNARE_CC"/>
</dbReference>
<dbReference type="PANTHER" id="PTHR21136">
    <property type="entry name" value="SNARE PROTEINS"/>
    <property type="match status" value="1"/>
</dbReference>
<sequence>MSQADLQKNLIHCTLTINSTTLYTYENHNLVHLINNNNINCSEVVSQELGLINASKTLVGSIPISTTNSIKLAMYFMKKVLSNLDGSRDLITVVAIAHVNVNKTLILNVMKNIMDKYIDYKREVEANKTSPNYPLAKSKLGEFKLYMNQIIKYEEMNYDSNRRLYSYGSISENNEEGPSSLDQINPNQLLLANEEVDEVRQLMLDNINKLLSRGDKINSLVDQTDRLNTSSLVFQKRAQQIQRKMWFMKVKFILYISGGVLMVLYLFVGSQCGFPIFDHCIRN</sequence>
<gene>
    <name evidence="5" type="ORF">Cantr_03629</name>
</gene>
<dbReference type="Gene3D" id="1.20.5.110">
    <property type="match status" value="1"/>
</dbReference>
<evidence type="ECO:0000313" key="6">
    <source>
        <dbReference type="Proteomes" id="UP000253472"/>
    </source>
</evidence>
<dbReference type="STRING" id="5486.A0A367XPK9"/>
<keyword evidence="3" id="KW-0812">Transmembrane</keyword>
<dbReference type="OrthoDB" id="190375at2759"/>
<dbReference type="PANTHER" id="PTHR21136:SF168">
    <property type="entry name" value="VESICLE-ASSOCIATED MEMBRANE PROTEIN 9"/>
    <property type="match status" value="1"/>
</dbReference>
<dbReference type="CDD" id="cd15843">
    <property type="entry name" value="R-SNARE"/>
    <property type="match status" value="1"/>
</dbReference>
<accession>A0A367XPK9</accession>
<dbReference type="InterPro" id="IPR051097">
    <property type="entry name" value="Synaptobrevin-like_transport"/>
</dbReference>
<dbReference type="Pfam" id="PF00957">
    <property type="entry name" value="Synaptobrevin"/>
    <property type="match status" value="1"/>
</dbReference>
<reference evidence="5 6" key="1">
    <citation type="submission" date="2018-06" db="EMBL/GenBank/DDBJ databases">
        <title>Whole genome sequencing of Candida tropicalis (genome annotated by CSBL at Korea University).</title>
        <authorList>
            <person name="Ahn J."/>
        </authorList>
    </citation>
    <scope>NUCLEOTIDE SEQUENCE [LARGE SCALE GENOMIC DNA]</scope>
    <source>
        <strain evidence="5 6">ATCC 20962</strain>
    </source>
</reference>
<dbReference type="AlphaFoldDB" id="A0A367XPK9"/>
<dbReference type="PRINTS" id="PR00219">
    <property type="entry name" value="SYNAPTOBREVN"/>
</dbReference>
<evidence type="ECO:0000313" key="5">
    <source>
        <dbReference type="EMBL" id="RCK54712.1"/>
    </source>
</evidence>
<evidence type="ECO:0000256" key="2">
    <source>
        <dbReference type="PROSITE-ProRule" id="PRU00290"/>
    </source>
</evidence>
<dbReference type="EMBL" id="QLNQ01000030">
    <property type="protein sequence ID" value="RCK54712.1"/>
    <property type="molecule type" value="Genomic_DNA"/>
</dbReference>
<dbReference type="SUPFAM" id="SSF58038">
    <property type="entry name" value="SNARE fusion complex"/>
    <property type="match status" value="1"/>
</dbReference>
<evidence type="ECO:0000256" key="3">
    <source>
        <dbReference type="SAM" id="Phobius"/>
    </source>
</evidence>
<dbReference type="InterPro" id="IPR001388">
    <property type="entry name" value="Synaptobrevin-like"/>
</dbReference>
<dbReference type="GO" id="GO:0016020">
    <property type="term" value="C:membrane"/>
    <property type="evidence" value="ECO:0007669"/>
    <property type="project" value="InterPro"/>
</dbReference>